<feature type="compositionally biased region" description="Polar residues" evidence="1">
    <location>
        <begin position="230"/>
        <end position="244"/>
    </location>
</feature>
<dbReference type="EMBL" id="JARK01001542">
    <property type="protein sequence ID" value="EYB91402.1"/>
    <property type="molecule type" value="Genomic_DNA"/>
</dbReference>
<protein>
    <submittedName>
        <fullName evidence="2">Uncharacterized protein</fullName>
    </submittedName>
</protein>
<feature type="compositionally biased region" description="Polar residues" evidence="1">
    <location>
        <begin position="274"/>
        <end position="289"/>
    </location>
</feature>
<feature type="region of interest" description="Disordered" evidence="1">
    <location>
        <begin position="348"/>
        <end position="379"/>
    </location>
</feature>
<feature type="compositionally biased region" description="Basic and acidic residues" evidence="1">
    <location>
        <begin position="188"/>
        <end position="201"/>
    </location>
</feature>
<dbReference type="AlphaFoldDB" id="A0A016SM33"/>
<keyword evidence="3" id="KW-1185">Reference proteome</keyword>
<evidence type="ECO:0000256" key="1">
    <source>
        <dbReference type="SAM" id="MobiDB-lite"/>
    </source>
</evidence>
<name>A0A016SM33_9BILA</name>
<organism evidence="2 3">
    <name type="scientific">Ancylostoma ceylanicum</name>
    <dbReference type="NCBI Taxonomy" id="53326"/>
    <lineage>
        <taxon>Eukaryota</taxon>
        <taxon>Metazoa</taxon>
        <taxon>Ecdysozoa</taxon>
        <taxon>Nematoda</taxon>
        <taxon>Chromadorea</taxon>
        <taxon>Rhabditida</taxon>
        <taxon>Rhabditina</taxon>
        <taxon>Rhabditomorpha</taxon>
        <taxon>Strongyloidea</taxon>
        <taxon>Ancylostomatidae</taxon>
        <taxon>Ancylostomatinae</taxon>
        <taxon>Ancylostoma</taxon>
    </lineage>
</organism>
<proteinExistence type="predicted"/>
<accession>A0A016SM33</accession>
<dbReference type="Proteomes" id="UP000024635">
    <property type="component" value="Unassembled WGS sequence"/>
</dbReference>
<dbReference type="OrthoDB" id="5829803at2759"/>
<evidence type="ECO:0000313" key="3">
    <source>
        <dbReference type="Proteomes" id="UP000024635"/>
    </source>
</evidence>
<feature type="region of interest" description="Disordered" evidence="1">
    <location>
        <begin position="273"/>
        <end position="294"/>
    </location>
</feature>
<sequence length="466" mass="51768">MLIDHNFSLHPQTWYNTQANNAFTCINVWCEYFGVTGAPPAMTRAGDRYSAGCFLKRCRQYATRHGMRTQFDYIPTSAPTSPRRASQLSSSSALLKIIGASAPNPREAGKCETRRRRVGALTPLPPLPSEGSKDRCDMTLENASGAANDPPFHSDAKYPSSHAAEPPVHTQSLRKEAKGSRKVVPKSHRSDSTCDKEMGVEREVSDTIRIIKAKLKNLTKKKVAVETTPENLSIPTKDNAPTSESPKKAELREKIETQRQLFKQVIEKGIAVHQENQTRNPGDNSSNVATKKLNDRKVPPLRLRIVRSESGTISYEIVKPKVVLHFKRSLLKSKSIFKITTKKDFDGLEGDLDPEGVENSIKTSTSRSASRKQEPLRSKKVASMPYLASDLMRNSYTVLTACMNGRAHPNLVCEEEARENSIGATSIADVSAKQAVNEVIWQQLFSKEGIIGRQAEKDEKPIRTKN</sequence>
<reference evidence="3" key="1">
    <citation type="journal article" date="2015" name="Nat. Genet.">
        <title>The genome and transcriptome of the zoonotic hookworm Ancylostoma ceylanicum identify infection-specific gene families.</title>
        <authorList>
            <person name="Schwarz E.M."/>
            <person name="Hu Y."/>
            <person name="Antoshechkin I."/>
            <person name="Miller M.M."/>
            <person name="Sternberg P.W."/>
            <person name="Aroian R.V."/>
        </authorList>
    </citation>
    <scope>NUCLEOTIDE SEQUENCE</scope>
    <source>
        <strain evidence="3">HY135</strain>
    </source>
</reference>
<gene>
    <name evidence="2" type="primary">Acey_s0206.g1973</name>
    <name evidence="2" type="ORF">Y032_0206g1973</name>
</gene>
<evidence type="ECO:0000313" key="2">
    <source>
        <dbReference type="EMBL" id="EYB91402.1"/>
    </source>
</evidence>
<comment type="caution">
    <text evidence="2">The sequence shown here is derived from an EMBL/GenBank/DDBJ whole genome shotgun (WGS) entry which is preliminary data.</text>
</comment>
<feature type="region of interest" description="Disordered" evidence="1">
    <location>
        <begin position="230"/>
        <end position="250"/>
    </location>
</feature>
<feature type="region of interest" description="Disordered" evidence="1">
    <location>
        <begin position="104"/>
        <end position="201"/>
    </location>
</feature>